<organism evidence="2 3">
    <name type="scientific">Noviluteimonas caseinilytica</name>
    <dbReference type="NCBI Taxonomy" id="2675101"/>
    <lineage>
        <taxon>Bacteria</taxon>
        <taxon>Pseudomonadati</taxon>
        <taxon>Pseudomonadota</taxon>
        <taxon>Gammaproteobacteria</taxon>
        <taxon>Lysobacterales</taxon>
        <taxon>Lysobacteraceae</taxon>
        <taxon>Noviluteimonas</taxon>
    </lineage>
</organism>
<dbReference type="EMBL" id="AP024545">
    <property type="protein sequence ID" value="BCT92506.1"/>
    <property type="molecule type" value="Genomic_DNA"/>
</dbReference>
<keyword evidence="3" id="KW-1185">Reference proteome</keyword>
<dbReference type="Proteomes" id="UP000681317">
    <property type="component" value="Chromosome"/>
</dbReference>
<sequence>MTLPQGFRLWSATEDMKTELDRLCYLFACLEEAPRDDAFFAHAVDDVQRSRKEHEGVRDRPMTLKRIEKTMRDFPTVSLENVVRIIHALGYDFDVATLEAPVPRAPSRRAAAKRTRHAATRIQRRKA</sequence>
<name>A0ABN6FSN1_9GAMM</name>
<evidence type="ECO:0008006" key="4">
    <source>
        <dbReference type="Google" id="ProtNLM"/>
    </source>
</evidence>
<proteinExistence type="predicted"/>
<feature type="compositionally biased region" description="Basic residues" evidence="1">
    <location>
        <begin position="106"/>
        <end position="127"/>
    </location>
</feature>
<protein>
    <recommendedName>
        <fullName evidence="4">XRE family transcriptional regulator</fullName>
    </recommendedName>
</protein>
<accession>A0ABN6FSN1</accession>
<evidence type="ECO:0000313" key="3">
    <source>
        <dbReference type="Proteomes" id="UP000681317"/>
    </source>
</evidence>
<reference evidence="2 3" key="1">
    <citation type="submission" date="2021-03" db="EMBL/GenBank/DDBJ databases">
        <title>Complete Genome Sequences of Two Lysobacter Strains Isolated from Sea Water (Lysobacter caseinilyticus) and Soil (Lysobacter helvus) in South Korea.</title>
        <authorList>
            <person name="Watanabe Y."/>
            <person name="Arakawa K."/>
        </authorList>
    </citation>
    <scope>NUCLEOTIDE SEQUENCE [LARGE SCALE GENOMIC DNA]</scope>
    <source>
        <strain evidence="2 3">KVB24</strain>
    </source>
</reference>
<evidence type="ECO:0000313" key="2">
    <source>
        <dbReference type="EMBL" id="BCT92506.1"/>
    </source>
</evidence>
<gene>
    <name evidence="2" type="ORF">LYSCAS_15300</name>
</gene>
<evidence type="ECO:0000256" key="1">
    <source>
        <dbReference type="SAM" id="MobiDB-lite"/>
    </source>
</evidence>
<feature type="region of interest" description="Disordered" evidence="1">
    <location>
        <begin position="105"/>
        <end position="127"/>
    </location>
</feature>